<dbReference type="InterPro" id="IPR019796">
    <property type="entry name" value="G6P_DH_AS"/>
</dbReference>
<dbReference type="Pfam" id="PF02781">
    <property type="entry name" value="G6PD_C"/>
    <property type="match status" value="1"/>
</dbReference>
<evidence type="ECO:0000256" key="2">
    <source>
        <dbReference type="ARBA" id="ARBA00009975"/>
    </source>
</evidence>
<dbReference type="NCBIfam" id="TIGR00871">
    <property type="entry name" value="zwf"/>
    <property type="match status" value="1"/>
</dbReference>
<evidence type="ECO:0000313" key="10">
    <source>
        <dbReference type="EMBL" id="SFG59585.1"/>
    </source>
</evidence>
<dbReference type="PIRSF" id="PIRSF000110">
    <property type="entry name" value="G6PD"/>
    <property type="match status" value="1"/>
</dbReference>
<dbReference type="PANTHER" id="PTHR23429:SF0">
    <property type="entry name" value="GLUCOSE-6-PHOSPHATE 1-DEHYDROGENASE"/>
    <property type="match status" value="1"/>
</dbReference>
<dbReference type="GO" id="GO:0006006">
    <property type="term" value="P:glucose metabolic process"/>
    <property type="evidence" value="ECO:0007669"/>
    <property type="project" value="UniProtKB-KW"/>
</dbReference>
<dbReference type="EMBL" id="FOPM01000006">
    <property type="protein sequence ID" value="SFG59585.1"/>
    <property type="molecule type" value="Genomic_DNA"/>
</dbReference>
<feature type="binding site" evidence="7">
    <location>
        <begin position="111"/>
        <end position="112"/>
    </location>
    <ligand>
        <name>NADP(+)</name>
        <dbReference type="ChEBI" id="CHEBI:58349"/>
    </ligand>
</feature>
<keyword evidence="6 7" id="KW-0119">Carbohydrate metabolism</keyword>
<accession>A0A1I2T3A9</accession>
<feature type="binding site" evidence="7">
    <location>
        <position position="254"/>
    </location>
    <ligand>
        <name>substrate</name>
    </ligand>
</feature>
<feature type="domain" description="Glucose-6-phosphate dehydrogenase NAD-binding" evidence="8">
    <location>
        <begin position="24"/>
        <end position="205"/>
    </location>
</feature>
<keyword evidence="4 7" id="KW-0521">NADP</keyword>
<dbReference type="Pfam" id="PF00479">
    <property type="entry name" value="G6PD_N"/>
    <property type="match status" value="1"/>
</dbReference>
<dbReference type="Gene3D" id="3.40.50.720">
    <property type="entry name" value="NAD(P)-binding Rossmann-like Domain"/>
    <property type="match status" value="1"/>
</dbReference>
<feature type="binding site" evidence="7">
    <location>
        <position position="201"/>
    </location>
    <ligand>
        <name>substrate</name>
    </ligand>
</feature>
<evidence type="ECO:0000256" key="4">
    <source>
        <dbReference type="ARBA" id="ARBA00022857"/>
    </source>
</evidence>
<evidence type="ECO:0000259" key="9">
    <source>
        <dbReference type="Pfam" id="PF02781"/>
    </source>
</evidence>
<keyword evidence="3 7" id="KW-0313">Glucose metabolism</keyword>
<comment type="caution">
    <text evidence="7">Lacks conserved residue(s) required for the propagation of feature annotation.</text>
</comment>
<evidence type="ECO:0000313" key="11">
    <source>
        <dbReference type="Proteomes" id="UP000199229"/>
    </source>
</evidence>
<dbReference type="PANTHER" id="PTHR23429">
    <property type="entry name" value="GLUCOSE-6-PHOSPHATE 1-DEHYDROGENASE G6PD"/>
    <property type="match status" value="1"/>
</dbReference>
<feature type="domain" description="Glucose-6-phosphate dehydrogenase C-terminal" evidence="9">
    <location>
        <begin position="208"/>
        <end position="495"/>
    </location>
</feature>
<evidence type="ECO:0000256" key="1">
    <source>
        <dbReference type="ARBA" id="ARBA00004937"/>
    </source>
</evidence>
<comment type="function">
    <text evidence="7">Catalyzes the oxidation of glucose 6-phosphate to 6-phosphogluconolactone.</text>
</comment>
<evidence type="ECO:0000256" key="6">
    <source>
        <dbReference type="ARBA" id="ARBA00023277"/>
    </source>
</evidence>
<comment type="catalytic activity">
    <reaction evidence="7">
        <text>D-glucose 6-phosphate + NADP(+) = 6-phospho-D-glucono-1,5-lactone + NADPH + H(+)</text>
        <dbReference type="Rhea" id="RHEA:15841"/>
        <dbReference type="ChEBI" id="CHEBI:15378"/>
        <dbReference type="ChEBI" id="CHEBI:57783"/>
        <dbReference type="ChEBI" id="CHEBI:57955"/>
        <dbReference type="ChEBI" id="CHEBI:58349"/>
        <dbReference type="ChEBI" id="CHEBI:61548"/>
        <dbReference type="EC" id="1.1.1.49"/>
    </reaction>
</comment>
<dbReference type="EC" id="1.1.1.49" evidence="7"/>
<evidence type="ECO:0000256" key="5">
    <source>
        <dbReference type="ARBA" id="ARBA00023002"/>
    </source>
</evidence>
<feature type="active site" description="Proton acceptor" evidence="7">
    <location>
        <position position="259"/>
    </location>
</feature>
<dbReference type="GO" id="GO:0009051">
    <property type="term" value="P:pentose-phosphate shunt, oxidative branch"/>
    <property type="evidence" value="ECO:0007669"/>
    <property type="project" value="TreeGrafter"/>
</dbReference>
<dbReference type="InterPro" id="IPR022674">
    <property type="entry name" value="G6P_DH_NAD-bd"/>
</dbReference>
<dbReference type="GO" id="GO:0004345">
    <property type="term" value="F:glucose-6-phosphate dehydrogenase activity"/>
    <property type="evidence" value="ECO:0007669"/>
    <property type="project" value="UniProtKB-UniRule"/>
</dbReference>
<keyword evidence="5 7" id="KW-0560">Oxidoreductase</keyword>
<dbReference type="GO" id="GO:0050661">
    <property type="term" value="F:NADP binding"/>
    <property type="evidence" value="ECO:0007669"/>
    <property type="project" value="UniProtKB-UniRule"/>
</dbReference>
<evidence type="ECO:0000259" key="8">
    <source>
        <dbReference type="Pfam" id="PF00479"/>
    </source>
</evidence>
<feature type="binding site" evidence="7">
    <location>
        <position position="167"/>
    </location>
    <ligand>
        <name>NADP(+)</name>
        <dbReference type="ChEBI" id="CHEBI:58349"/>
    </ligand>
</feature>
<dbReference type="UniPathway" id="UPA00115">
    <property type="reaction ID" value="UER00408"/>
</dbReference>
<dbReference type="PRINTS" id="PR00079">
    <property type="entry name" value="G6PDHDRGNASE"/>
</dbReference>
<protein>
    <recommendedName>
        <fullName evidence="7">Glucose-6-phosphate 1-dehydrogenase</fullName>
        <shortName evidence="7">G6PD</shortName>
        <ecNumber evidence="7">1.1.1.49</ecNumber>
    </recommendedName>
</protein>
<dbReference type="Gene3D" id="3.30.360.10">
    <property type="entry name" value="Dihydrodipicolinate Reductase, domain 2"/>
    <property type="match status" value="1"/>
</dbReference>
<evidence type="ECO:0000256" key="7">
    <source>
        <dbReference type="HAMAP-Rule" id="MF_00966"/>
    </source>
</evidence>
<dbReference type="HAMAP" id="MF_00966">
    <property type="entry name" value="G6PD"/>
    <property type="match status" value="1"/>
</dbReference>
<sequence>MSTEPASDTPPPSDSPQAPPCTLVIFGASGDLTKRLLMPALYNLAAGKLLAEDFRIIGVDHNENTDDGWRRDLTETLQSFTQDHTSEFHPDRIDDAVWGFVRERLHFRHGDFSQAATFEGLADALTGNVVFYLAVSARFFGPIVEQLGKAGLLKQGEGAFRRVVVEKPFGNDLASAKALNATLLAQGDEGQFFRIDHFLGKETVQSILALRFANGLLEPAWRAGSIAAVEITAAETIGVEGRGAFYEPTGALRDMVPNHLFQLLCMVAMESPGSLDAEAVRDAKVRVLAAIRPIPPEDAVRGQYAAGTEFGKAVPAYRDEPNVAADSKTETYVALKLTIDTPRWDGVPFYLRTGKRLTDRVTEIAVHFRRPAASPFGADTTPDTLRLRIDPEQGLSLDLNAKRPGPEMRLGRVVAAFEYGDFFHETPSVGYETLLYDCMTGDATLFQRADGIEAAWAAVEPLLQAWRDAPVAFYAAGSDGPEAAADLVARDGNAWLPLDAAASARGETASAPGKSASASDKH</sequence>
<evidence type="ECO:0000256" key="3">
    <source>
        <dbReference type="ARBA" id="ARBA00022526"/>
    </source>
</evidence>
<proteinExistence type="inferred from homology"/>
<dbReference type="AlphaFoldDB" id="A0A1I2T3A9"/>
<comment type="similarity">
    <text evidence="2 7">Belongs to the glucose-6-phosphate dehydrogenase family.</text>
</comment>
<dbReference type="InterPro" id="IPR022675">
    <property type="entry name" value="G6P_DH_C"/>
</dbReference>
<feature type="binding site" evidence="7">
    <location>
        <position position="235"/>
    </location>
    <ligand>
        <name>substrate</name>
    </ligand>
</feature>
<dbReference type="PROSITE" id="PS00069">
    <property type="entry name" value="G6P_DEHYDROGENASE"/>
    <property type="match status" value="1"/>
</dbReference>
<dbReference type="STRING" id="582675.SAMN05192565_106100"/>
<keyword evidence="11" id="KW-1185">Reference proteome</keyword>
<reference evidence="11" key="1">
    <citation type="submission" date="2016-10" db="EMBL/GenBank/DDBJ databases">
        <authorList>
            <person name="Varghese N."/>
            <person name="Submissions S."/>
        </authorList>
    </citation>
    <scope>NUCLEOTIDE SEQUENCE [LARGE SCALE GENOMIC DNA]</scope>
    <source>
        <strain evidence="11">Gh-105</strain>
    </source>
</reference>
<feature type="binding site" evidence="7">
    <location>
        <begin position="27"/>
        <end position="34"/>
    </location>
    <ligand>
        <name>NADP(+)</name>
        <dbReference type="ChEBI" id="CHEBI:58349"/>
    </ligand>
</feature>
<dbReference type="Proteomes" id="UP000199229">
    <property type="component" value="Unassembled WGS sequence"/>
</dbReference>
<dbReference type="SUPFAM" id="SSF55347">
    <property type="entry name" value="Glyceraldehyde-3-phosphate dehydrogenase-like, C-terminal domain"/>
    <property type="match status" value="1"/>
</dbReference>
<comment type="pathway">
    <text evidence="1 7">Carbohydrate degradation; pentose phosphate pathway; D-ribulose 5-phosphate from D-glucose 6-phosphate (oxidative stage): step 1/3.</text>
</comment>
<feature type="binding site" evidence="7">
    <location>
        <position position="197"/>
    </location>
    <ligand>
        <name>substrate</name>
    </ligand>
</feature>
<organism evidence="10 11">
    <name type="scientific">Methylobacterium gossipiicola</name>
    <dbReference type="NCBI Taxonomy" id="582675"/>
    <lineage>
        <taxon>Bacteria</taxon>
        <taxon>Pseudomonadati</taxon>
        <taxon>Pseudomonadota</taxon>
        <taxon>Alphaproteobacteria</taxon>
        <taxon>Hyphomicrobiales</taxon>
        <taxon>Methylobacteriaceae</taxon>
        <taxon>Methylobacterium</taxon>
    </lineage>
</organism>
<name>A0A1I2T3A9_9HYPH</name>
<gene>
    <name evidence="7" type="primary">zwf</name>
    <name evidence="10" type="ORF">SAMN05192565_106100</name>
</gene>
<dbReference type="GO" id="GO:0005829">
    <property type="term" value="C:cytosol"/>
    <property type="evidence" value="ECO:0007669"/>
    <property type="project" value="TreeGrafter"/>
</dbReference>
<feature type="binding site" evidence="7">
    <location>
        <position position="355"/>
    </location>
    <ligand>
        <name>substrate</name>
    </ligand>
</feature>
<dbReference type="RefSeq" id="WP_210186988.1">
    <property type="nucleotide sequence ID" value="NZ_FOPM01000006.1"/>
</dbReference>
<dbReference type="InterPro" id="IPR001282">
    <property type="entry name" value="G6P_DH"/>
</dbReference>
<dbReference type="InterPro" id="IPR036291">
    <property type="entry name" value="NAD(P)-bd_dom_sf"/>
</dbReference>
<dbReference type="SUPFAM" id="SSF51735">
    <property type="entry name" value="NAD(P)-binding Rossmann-fold domains"/>
    <property type="match status" value="1"/>
</dbReference>